<evidence type="ECO:0000256" key="1">
    <source>
        <dbReference type="SAM" id="Coils"/>
    </source>
</evidence>
<dbReference type="Gene3D" id="3.40.50.1820">
    <property type="entry name" value="alpha/beta hydrolase"/>
    <property type="match status" value="1"/>
</dbReference>
<name>A0AAN6T9B2_9PEZI</name>
<reference evidence="3" key="1">
    <citation type="journal article" date="2023" name="Mol. Phylogenet. Evol.">
        <title>Genome-scale phylogeny and comparative genomics of the fungal order Sordariales.</title>
        <authorList>
            <person name="Hensen N."/>
            <person name="Bonometti L."/>
            <person name="Westerberg I."/>
            <person name="Brannstrom I.O."/>
            <person name="Guillou S."/>
            <person name="Cros-Aarteil S."/>
            <person name="Calhoun S."/>
            <person name="Haridas S."/>
            <person name="Kuo A."/>
            <person name="Mondo S."/>
            <person name="Pangilinan J."/>
            <person name="Riley R."/>
            <person name="LaButti K."/>
            <person name="Andreopoulos B."/>
            <person name="Lipzen A."/>
            <person name="Chen C."/>
            <person name="Yan M."/>
            <person name="Daum C."/>
            <person name="Ng V."/>
            <person name="Clum A."/>
            <person name="Steindorff A."/>
            <person name="Ohm R.A."/>
            <person name="Martin F."/>
            <person name="Silar P."/>
            <person name="Natvig D.O."/>
            <person name="Lalanne C."/>
            <person name="Gautier V."/>
            <person name="Ament-Velasquez S.L."/>
            <person name="Kruys A."/>
            <person name="Hutchinson M.I."/>
            <person name="Powell A.J."/>
            <person name="Barry K."/>
            <person name="Miller A.N."/>
            <person name="Grigoriev I.V."/>
            <person name="Debuchy R."/>
            <person name="Gladieux P."/>
            <person name="Hiltunen Thoren M."/>
            <person name="Johannesson H."/>
        </authorList>
    </citation>
    <scope>NUCLEOTIDE SEQUENCE</scope>
    <source>
        <strain evidence="3">CBS 508.74</strain>
    </source>
</reference>
<feature type="compositionally biased region" description="Basic and acidic residues" evidence="2">
    <location>
        <begin position="249"/>
        <end position="272"/>
    </location>
</feature>
<dbReference type="CDD" id="cd22249">
    <property type="entry name" value="UDM1_RNF168_RNF169-like"/>
    <property type="match status" value="1"/>
</dbReference>
<dbReference type="RefSeq" id="XP_064666182.1">
    <property type="nucleotide sequence ID" value="XM_064816092.1"/>
</dbReference>
<protein>
    <submittedName>
        <fullName evidence="3">Uncharacterized protein</fullName>
    </submittedName>
</protein>
<organism evidence="3 4">
    <name type="scientific">Canariomyces notabilis</name>
    <dbReference type="NCBI Taxonomy" id="2074819"/>
    <lineage>
        <taxon>Eukaryota</taxon>
        <taxon>Fungi</taxon>
        <taxon>Dikarya</taxon>
        <taxon>Ascomycota</taxon>
        <taxon>Pezizomycotina</taxon>
        <taxon>Sordariomycetes</taxon>
        <taxon>Sordariomycetidae</taxon>
        <taxon>Sordariales</taxon>
        <taxon>Chaetomiaceae</taxon>
        <taxon>Canariomyces</taxon>
    </lineage>
</organism>
<proteinExistence type="predicted"/>
<sequence>MALRQKLSKPFVVEPTSEHTHTVVFLHRFPESVTDDELPAKVLSSKQTKNHKTLHEQFRGIRWVFPFPKTGAFPYANLSAADKAAVGLLPTSVPYITQILLQEAKVIGSLDKVILGGQGETAVAAHGAMSSFPEPRNVDVTKFMRDTLHSPSWTDIASDPRLAGFVGMHAEAREPTRDVTSYSIARKTPNNNPPHINTSIVANTPHCFIHGGYKVQTATWDGRRIDDFARFLAEVVGVHREVDPKELVKKEGREELTPRDRTIQPEKEKDDGLTEAQKYALEVAKEKKANEALAEKIKRRIEADKVERKIRQERERQAREAREVAGQRAIIKGEDEDDKKEDAEPLALQRYERPMWVVGDSAVCAGFNMYDHSEDSEDDDENTTLPRRLPKRRRKDPPGQRAAGDANWEAPCAVRGEMSEAQMRAFGLIKDSGPEGKKDGKGENRVLRGIKRERLDH</sequence>
<accession>A0AAN6T9B2</accession>
<dbReference type="InterPro" id="IPR029058">
    <property type="entry name" value="AB_hydrolase_fold"/>
</dbReference>
<feature type="region of interest" description="Disordered" evidence="2">
    <location>
        <begin position="249"/>
        <end position="274"/>
    </location>
</feature>
<feature type="coiled-coil region" evidence="1">
    <location>
        <begin position="276"/>
        <end position="323"/>
    </location>
</feature>
<feature type="region of interest" description="Disordered" evidence="2">
    <location>
        <begin position="371"/>
        <end position="457"/>
    </location>
</feature>
<reference evidence="3" key="2">
    <citation type="submission" date="2023-05" db="EMBL/GenBank/DDBJ databases">
        <authorList>
            <consortium name="Lawrence Berkeley National Laboratory"/>
            <person name="Steindorff A."/>
            <person name="Hensen N."/>
            <person name="Bonometti L."/>
            <person name="Westerberg I."/>
            <person name="Brannstrom I.O."/>
            <person name="Guillou S."/>
            <person name="Cros-Aarteil S."/>
            <person name="Calhoun S."/>
            <person name="Haridas S."/>
            <person name="Kuo A."/>
            <person name="Mondo S."/>
            <person name="Pangilinan J."/>
            <person name="Riley R."/>
            <person name="Labutti K."/>
            <person name="Andreopoulos B."/>
            <person name="Lipzen A."/>
            <person name="Chen C."/>
            <person name="Yanf M."/>
            <person name="Daum C."/>
            <person name="Ng V."/>
            <person name="Clum A."/>
            <person name="Ohm R."/>
            <person name="Martin F."/>
            <person name="Silar P."/>
            <person name="Natvig D."/>
            <person name="Lalanne C."/>
            <person name="Gautier V."/>
            <person name="Ament-Velasquez S.L."/>
            <person name="Kruys A."/>
            <person name="Hutchinson M.I."/>
            <person name="Powell A.J."/>
            <person name="Barry K."/>
            <person name="Miller A.N."/>
            <person name="Grigoriev I.V."/>
            <person name="Debuchy R."/>
            <person name="Gladieux P."/>
            <person name="Thoren M.H."/>
            <person name="Johannesson H."/>
        </authorList>
    </citation>
    <scope>NUCLEOTIDE SEQUENCE</scope>
    <source>
        <strain evidence="3">CBS 508.74</strain>
    </source>
</reference>
<dbReference type="AlphaFoldDB" id="A0AAN6T9B2"/>
<feature type="compositionally biased region" description="Basic and acidic residues" evidence="2">
    <location>
        <begin position="432"/>
        <end position="457"/>
    </location>
</feature>
<keyword evidence="4" id="KW-1185">Reference proteome</keyword>
<dbReference type="Proteomes" id="UP001302812">
    <property type="component" value="Unassembled WGS sequence"/>
</dbReference>
<evidence type="ECO:0000313" key="3">
    <source>
        <dbReference type="EMBL" id="KAK4108612.1"/>
    </source>
</evidence>
<comment type="caution">
    <text evidence="3">The sequence shown here is derived from an EMBL/GenBank/DDBJ whole genome shotgun (WGS) entry which is preliminary data.</text>
</comment>
<evidence type="ECO:0000313" key="4">
    <source>
        <dbReference type="Proteomes" id="UP001302812"/>
    </source>
</evidence>
<gene>
    <name evidence="3" type="ORF">N656DRAFT_784115</name>
</gene>
<dbReference type="GeneID" id="89940217"/>
<dbReference type="EMBL" id="MU853362">
    <property type="protein sequence ID" value="KAK4108612.1"/>
    <property type="molecule type" value="Genomic_DNA"/>
</dbReference>
<keyword evidence="1" id="KW-0175">Coiled coil</keyword>
<evidence type="ECO:0000256" key="2">
    <source>
        <dbReference type="SAM" id="MobiDB-lite"/>
    </source>
</evidence>